<sequence>MAGNFTREEVVARLHAERRSGRAVYDALCGSGITAKFAARGGADLVSTFNLAYFRMQGLSSMAGYLPIGDANAITLELGERSILNVVKECPVVAGVLGADPTRNMERFVDRLAGAGFHGVMNCPTVALIDGKFRSDLEETGMGYAREVEVLAYAHRRGLFTKAFCTTPEEALAMAEAGVDNIIVHFGNSSGGSIGSKTVMGLEPAAQRAASLLDALAPRHADRIVTCHGGTLERPADFEALLALEGRLDGYVGGSSAERFPIEEAVPKATQAFKAIRTRREGVLSR</sequence>
<accession>A0A932I238</accession>
<dbReference type="Pfam" id="PF09370">
    <property type="entry name" value="PEP_hydrolase"/>
    <property type="match status" value="1"/>
</dbReference>
<dbReference type="InterPro" id="IPR009215">
    <property type="entry name" value="TIM-br_IGPS-like"/>
</dbReference>
<dbReference type="SUPFAM" id="SSF51621">
    <property type="entry name" value="Phosphoenolpyruvate/pyruvate domain"/>
    <property type="match status" value="1"/>
</dbReference>
<proteinExistence type="predicted"/>
<protein>
    <submittedName>
        <fullName evidence="2">Phosphoenolpyruvate hydrolase family protein</fullName>
    </submittedName>
</protein>
<dbReference type="AlphaFoldDB" id="A0A932I238"/>
<dbReference type="PANTHER" id="PTHR31862">
    <property type="entry name" value="UPF0261 DOMAIN PROTEIN (AFU_ORTHOLOGUE AFUA_1G10120)"/>
    <property type="match status" value="1"/>
</dbReference>
<evidence type="ECO:0000259" key="1">
    <source>
        <dbReference type="Pfam" id="PF09370"/>
    </source>
</evidence>
<name>A0A932I238_UNCTE</name>
<evidence type="ECO:0000313" key="3">
    <source>
        <dbReference type="Proteomes" id="UP000782312"/>
    </source>
</evidence>
<dbReference type="InterPro" id="IPR015813">
    <property type="entry name" value="Pyrv/PenolPyrv_kinase-like_dom"/>
</dbReference>
<dbReference type="PIRSF" id="PIRSF034452">
    <property type="entry name" value="TIM-br_sig_trnsd"/>
    <property type="match status" value="1"/>
</dbReference>
<feature type="domain" description="TIM-barrel" evidence="1">
    <location>
        <begin position="10"/>
        <end position="276"/>
    </location>
</feature>
<dbReference type="GO" id="GO:0016787">
    <property type="term" value="F:hydrolase activity"/>
    <property type="evidence" value="ECO:0007669"/>
    <property type="project" value="UniProtKB-KW"/>
</dbReference>
<comment type="caution">
    <text evidence="2">The sequence shown here is derived from an EMBL/GenBank/DDBJ whole genome shotgun (WGS) entry which is preliminary data.</text>
</comment>
<organism evidence="2 3">
    <name type="scientific">Tectimicrobiota bacterium</name>
    <dbReference type="NCBI Taxonomy" id="2528274"/>
    <lineage>
        <taxon>Bacteria</taxon>
        <taxon>Pseudomonadati</taxon>
        <taxon>Nitrospinota/Tectimicrobiota group</taxon>
        <taxon>Candidatus Tectimicrobiota</taxon>
    </lineage>
</organism>
<reference evidence="2" key="1">
    <citation type="submission" date="2020-07" db="EMBL/GenBank/DDBJ databases">
        <title>Huge and variable diversity of episymbiotic CPR bacteria and DPANN archaea in groundwater ecosystems.</title>
        <authorList>
            <person name="He C.Y."/>
            <person name="Keren R."/>
            <person name="Whittaker M."/>
            <person name="Farag I.F."/>
            <person name="Doudna J."/>
            <person name="Cate J.H.D."/>
            <person name="Banfield J.F."/>
        </authorList>
    </citation>
    <scope>NUCLEOTIDE SEQUENCE</scope>
    <source>
        <strain evidence="2">NC_groundwater_763_Ag_S-0.2um_68_21</strain>
    </source>
</reference>
<keyword evidence="2" id="KW-0378">Hydrolase</keyword>
<gene>
    <name evidence="2" type="ORF">HYZ11_18440</name>
</gene>
<dbReference type="InterPro" id="IPR051353">
    <property type="entry name" value="Tobamovirus_resist_UPF0261"/>
</dbReference>
<dbReference type="Gene3D" id="3.20.20.70">
    <property type="entry name" value="Aldolase class I"/>
    <property type="match status" value="1"/>
</dbReference>
<dbReference type="PANTHER" id="PTHR31862:SF1">
    <property type="entry name" value="UPF0261 DOMAIN PROTEIN (AFU_ORTHOLOGUE AFUA_1G10120)"/>
    <property type="match status" value="1"/>
</dbReference>
<dbReference type="InterPro" id="IPR013785">
    <property type="entry name" value="Aldolase_TIM"/>
</dbReference>
<dbReference type="EMBL" id="JACPUR010000041">
    <property type="protein sequence ID" value="MBI3129592.1"/>
    <property type="molecule type" value="Genomic_DNA"/>
</dbReference>
<dbReference type="Proteomes" id="UP000782312">
    <property type="component" value="Unassembled WGS sequence"/>
</dbReference>
<evidence type="ECO:0000313" key="2">
    <source>
        <dbReference type="EMBL" id="MBI3129592.1"/>
    </source>
</evidence>